<dbReference type="SUPFAM" id="SSF52833">
    <property type="entry name" value="Thioredoxin-like"/>
    <property type="match status" value="1"/>
</dbReference>
<evidence type="ECO:0008006" key="3">
    <source>
        <dbReference type="Google" id="ProtNLM"/>
    </source>
</evidence>
<sequence length="235" mass="27202">MKKKAVLIILFILPLVVYLFFATGVNSFIKLPTLTEKIADVNPNWKSLNGEKVTLNDKITILGFSGENIMENRGNFFLLNQKIYNRNKEFKDFQIVFIAPDGTQDKVKSILERLDKLTDTKGYHFVFAKPEEIQAFFNTMKLVGQLNDNFGSPNVYIIDKERNLRGRKGKSVQGKPEYREGYNVQSSAELHNEMTDDLKIILAEYRLALKKNNRKDAFRDKITKEVETKIQQNEK</sequence>
<protein>
    <recommendedName>
        <fullName evidence="3">Membrane or secreted protein</fullName>
    </recommendedName>
</protein>
<proteinExistence type="predicted"/>
<dbReference type="Proteomes" id="UP000767947">
    <property type="component" value="Unassembled WGS sequence"/>
</dbReference>
<keyword evidence="2" id="KW-1185">Reference proteome</keyword>
<dbReference type="Gene3D" id="3.40.30.10">
    <property type="entry name" value="Glutaredoxin"/>
    <property type="match status" value="1"/>
</dbReference>
<dbReference type="EMBL" id="JAAMPT010000187">
    <property type="protein sequence ID" value="NMH23918.1"/>
    <property type="molecule type" value="Genomic_DNA"/>
</dbReference>
<organism evidence="1 2">
    <name type="scientific">Flavobacterium solisilvae</name>
    <dbReference type="NCBI Taxonomy" id="1852019"/>
    <lineage>
        <taxon>Bacteria</taxon>
        <taxon>Pseudomonadati</taxon>
        <taxon>Bacteroidota</taxon>
        <taxon>Flavobacteriia</taxon>
        <taxon>Flavobacteriales</taxon>
        <taxon>Flavobacteriaceae</taxon>
        <taxon>Flavobacterium</taxon>
    </lineage>
</organism>
<accession>A0ABX1QS79</accession>
<name>A0ABX1QS79_9FLAO</name>
<dbReference type="RefSeq" id="WP_169522471.1">
    <property type="nucleotide sequence ID" value="NZ_JAAMPT010000187.1"/>
</dbReference>
<evidence type="ECO:0000313" key="2">
    <source>
        <dbReference type="Proteomes" id="UP000767947"/>
    </source>
</evidence>
<reference evidence="1 2" key="1">
    <citation type="submission" date="2020-02" db="EMBL/GenBank/DDBJ databases">
        <title>Flavobacterium sp. genome.</title>
        <authorList>
            <person name="Jung H.S."/>
            <person name="Baek J.H."/>
            <person name="Jeon C.O."/>
        </authorList>
    </citation>
    <scope>NUCLEOTIDE SEQUENCE [LARGE SCALE GENOMIC DNA]</scope>
    <source>
        <strain evidence="1 2">SE-s27</strain>
    </source>
</reference>
<evidence type="ECO:0000313" key="1">
    <source>
        <dbReference type="EMBL" id="NMH23918.1"/>
    </source>
</evidence>
<dbReference type="InterPro" id="IPR036249">
    <property type="entry name" value="Thioredoxin-like_sf"/>
</dbReference>
<gene>
    <name evidence="1" type="ORF">G6042_01385</name>
</gene>
<comment type="caution">
    <text evidence="1">The sequence shown here is derived from an EMBL/GenBank/DDBJ whole genome shotgun (WGS) entry which is preliminary data.</text>
</comment>